<evidence type="ECO:0000313" key="2">
    <source>
        <dbReference type="EMBL" id="CAE7202313.1"/>
    </source>
</evidence>
<reference evidence="2" key="1">
    <citation type="submission" date="2021-02" db="EMBL/GenBank/DDBJ databases">
        <authorList>
            <person name="Dougan E. K."/>
            <person name="Rhodes N."/>
            <person name="Thang M."/>
            <person name="Chan C."/>
        </authorList>
    </citation>
    <scope>NUCLEOTIDE SEQUENCE</scope>
</reference>
<gene>
    <name evidence="2" type="primary">Pka-R2</name>
    <name evidence="2" type="ORF">SPIL2461_LOCUS1852</name>
</gene>
<protein>
    <submittedName>
        <fullName evidence="2">Pka-R2 protein</fullName>
    </submittedName>
</protein>
<feature type="region of interest" description="Disordered" evidence="1">
    <location>
        <begin position="58"/>
        <end position="82"/>
    </location>
</feature>
<organism evidence="2 3">
    <name type="scientific">Symbiodinium pilosum</name>
    <name type="common">Dinoflagellate</name>
    <dbReference type="NCBI Taxonomy" id="2952"/>
    <lineage>
        <taxon>Eukaryota</taxon>
        <taxon>Sar</taxon>
        <taxon>Alveolata</taxon>
        <taxon>Dinophyceae</taxon>
        <taxon>Suessiales</taxon>
        <taxon>Symbiodiniaceae</taxon>
        <taxon>Symbiodinium</taxon>
    </lineage>
</organism>
<dbReference type="AlphaFoldDB" id="A0A812JFX1"/>
<feature type="compositionally biased region" description="Basic and acidic residues" evidence="1">
    <location>
        <begin position="20"/>
        <end position="31"/>
    </location>
</feature>
<dbReference type="OrthoDB" id="438970at2759"/>
<name>A0A812JFX1_SYMPI</name>
<evidence type="ECO:0000256" key="1">
    <source>
        <dbReference type="SAM" id="MobiDB-lite"/>
    </source>
</evidence>
<comment type="caution">
    <text evidence="2">The sequence shown here is derived from an EMBL/GenBank/DDBJ whole genome shotgun (WGS) entry which is preliminary data.</text>
</comment>
<proteinExistence type="predicted"/>
<sequence length="232" mass="25506">MARVVYRYTFLDVLLEDEERARDTRAGRARSEPPLLGRAPCRSTEEDAELHRYVRSLPGLGEGQEPQAQQPKATGPGAPALSAGSVGHPTLCQRPCVHIAAGRWCDAGTSCDFCHWRHSHITKLDKQQRRMIEEMPKHDFLRLTVQLLKDKARDAGIRGAEAIFNVLEAELKSEEPNPTGCSSGGGAPPRRLVRCLRPASFAAIASLAARKCTEGGKIQVRESMEALRRASC</sequence>
<evidence type="ECO:0000313" key="3">
    <source>
        <dbReference type="Proteomes" id="UP000649617"/>
    </source>
</evidence>
<feature type="region of interest" description="Disordered" evidence="1">
    <location>
        <begin position="20"/>
        <end position="44"/>
    </location>
</feature>
<dbReference type="Proteomes" id="UP000649617">
    <property type="component" value="Unassembled WGS sequence"/>
</dbReference>
<keyword evidence="3" id="KW-1185">Reference proteome</keyword>
<dbReference type="EMBL" id="CAJNIZ010001892">
    <property type="protein sequence ID" value="CAE7202313.1"/>
    <property type="molecule type" value="Genomic_DNA"/>
</dbReference>
<accession>A0A812JFX1</accession>